<comment type="caution">
    <text evidence="2">The sequence shown here is derived from an EMBL/GenBank/DDBJ whole genome shotgun (WGS) entry which is preliminary data.</text>
</comment>
<keyword evidence="3" id="KW-1185">Reference proteome</keyword>
<accession>A0AAD4S507</accession>
<name>A0AAD4S507_9MAGN</name>
<dbReference type="Proteomes" id="UP001202328">
    <property type="component" value="Unassembled WGS sequence"/>
</dbReference>
<proteinExistence type="predicted"/>
<keyword evidence="1" id="KW-1133">Transmembrane helix</keyword>
<dbReference type="PROSITE" id="PS51257">
    <property type="entry name" value="PROKAR_LIPOPROTEIN"/>
    <property type="match status" value="1"/>
</dbReference>
<keyword evidence="1" id="KW-0472">Membrane</keyword>
<dbReference type="EMBL" id="JAJJMB010014227">
    <property type="protein sequence ID" value="KAI3861976.1"/>
    <property type="molecule type" value="Genomic_DNA"/>
</dbReference>
<evidence type="ECO:0000256" key="1">
    <source>
        <dbReference type="SAM" id="Phobius"/>
    </source>
</evidence>
<evidence type="ECO:0000313" key="2">
    <source>
        <dbReference type="EMBL" id="KAI3861976.1"/>
    </source>
</evidence>
<feature type="transmembrane region" description="Helical" evidence="1">
    <location>
        <begin position="12"/>
        <end position="32"/>
    </location>
</feature>
<sequence>MDAGMSRLEVFLFSVLPAVGACLSMYDIVFTFEESFSRANYSLSSVDVQMFPILCLGINYATLEDIYLGLLKVENDCLGFVGLIWFLQQGA</sequence>
<reference evidence="2" key="1">
    <citation type="submission" date="2022-04" db="EMBL/GenBank/DDBJ databases">
        <title>A functionally conserved STORR gene fusion in Papaver species that diverged 16.8 million years ago.</title>
        <authorList>
            <person name="Catania T."/>
        </authorList>
    </citation>
    <scope>NUCLEOTIDE SEQUENCE</scope>
    <source>
        <strain evidence="2">S-188037</strain>
    </source>
</reference>
<keyword evidence="1" id="KW-0812">Transmembrane</keyword>
<protein>
    <submittedName>
        <fullName evidence="2">Uncharacterized protein</fullName>
    </submittedName>
</protein>
<evidence type="ECO:0000313" key="3">
    <source>
        <dbReference type="Proteomes" id="UP001202328"/>
    </source>
</evidence>
<dbReference type="AlphaFoldDB" id="A0AAD4S507"/>
<organism evidence="2 3">
    <name type="scientific">Papaver atlanticum</name>
    <dbReference type="NCBI Taxonomy" id="357466"/>
    <lineage>
        <taxon>Eukaryota</taxon>
        <taxon>Viridiplantae</taxon>
        <taxon>Streptophyta</taxon>
        <taxon>Embryophyta</taxon>
        <taxon>Tracheophyta</taxon>
        <taxon>Spermatophyta</taxon>
        <taxon>Magnoliopsida</taxon>
        <taxon>Ranunculales</taxon>
        <taxon>Papaveraceae</taxon>
        <taxon>Papaveroideae</taxon>
        <taxon>Papaver</taxon>
    </lineage>
</organism>
<gene>
    <name evidence="2" type="ORF">MKW98_018259</name>
</gene>